<feature type="domain" description="Phytase-like" evidence="2">
    <location>
        <begin position="41"/>
        <end position="280"/>
    </location>
</feature>
<keyword evidence="4" id="KW-1185">Reference proteome</keyword>
<dbReference type="EMBL" id="QFVT01000006">
    <property type="protein sequence ID" value="PYC47396.1"/>
    <property type="molecule type" value="Genomic_DNA"/>
</dbReference>
<evidence type="ECO:0000259" key="2">
    <source>
        <dbReference type="Pfam" id="PF13449"/>
    </source>
</evidence>
<organism evidence="3 4">
    <name type="scientific">Litorivita pollutaquae</name>
    <dbReference type="NCBI Taxonomy" id="2200892"/>
    <lineage>
        <taxon>Bacteria</taxon>
        <taxon>Pseudomonadati</taxon>
        <taxon>Pseudomonadota</taxon>
        <taxon>Alphaproteobacteria</taxon>
        <taxon>Rhodobacterales</taxon>
        <taxon>Paracoccaceae</taxon>
        <taxon>Litorivita</taxon>
    </lineage>
</organism>
<dbReference type="SUPFAM" id="SSF101898">
    <property type="entry name" value="NHL repeat"/>
    <property type="match status" value="1"/>
</dbReference>
<dbReference type="PIRSF" id="PIRSF031900">
    <property type="entry name" value="UCP031900"/>
    <property type="match status" value="1"/>
</dbReference>
<feature type="chain" id="PRO_5015884947" description="Phytase-like domain-containing protein" evidence="1">
    <location>
        <begin position="23"/>
        <end position="304"/>
    </location>
</feature>
<accession>A0A2V4NRQ1</accession>
<evidence type="ECO:0000313" key="4">
    <source>
        <dbReference type="Proteomes" id="UP000248012"/>
    </source>
</evidence>
<name>A0A2V4NRQ1_9RHOB</name>
<comment type="caution">
    <text evidence="3">The sequence shown here is derived from an EMBL/GenBank/DDBJ whole genome shotgun (WGS) entry which is preliminary data.</text>
</comment>
<dbReference type="RefSeq" id="WP_110796180.1">
    <property type="nucleotide sequence ID" value="NZ_KZ826485.1"/>
</dbReference>
<gene>
    <name evidence="3" type="ORF">DI396_10545</name>
</gene>
<dbReference type="InterPro" id="IPR014567">
    <property type="entry name" value="UCP031900"/>
</dbReference>
<dbReference type="AlphaFoldDB" id="A0A2V4NRQ1"/>
<keyword evidence="1" id="KW-0732">Signal</keyword>
<protein>
    <recommendedName>
        <fullName evidence="2">Phytase-like domain-containing protein</fullName>
    </recommendedName>
</protein>
<reference evidence="3 4" key="1">
    <citation type="submission" date="2018-05" db="EMBL/GenBank/DDBJ databases">
        <title>Oceanovita maritima gen. nov., sp. nov., a marine bacterium in the family Rhodobacteraceae isolated from surface seawater of Lundu port Xiamen, China.</title>
        <authorList>
            <person name="Hetharua B.H."/>
            <person name="Min D."/>
            <person name="Liao H."/>
            <person name="Tian Y."/>
        </authorList>
    </citation>
    <scope>NUCLEOTIDE SEQUENCE [LARGE SCALE GENOMIC DNA]</scope>
    <source>
        <strain evidence="3 4">FSX-11</strain>
    </source>
</reference>
<feature type="signal peptide" evidence="1">
    <location>
        <begin position="1"/>
        <end position="22"/>
    </location>
</feature>
<sequence length="304" mass="33454">MRFSLAVALSALCLFLSGPTEAQNPEAVFLSRYVWHDPARAFGGISGIDLAPDGRAFRAISDRGNLLSGRLRREDGQIIGVDDLRIVQLRNGFGTPLRGAMQDSEGLVWDGGPNVVISFEGNHRLAMFDADGLLRRQLPLAREFLSFESNQGMEALALGPEGALYTVAEAVARDGKSTLYRFDGTRWTVAFRFAGDGEFLPVGADFGPDGALYLLERDFTGLGFRSRVRRFDLGDGTARVGDGQVLWQSRAREFDNLEGVSVWRDGAGNLRLTMVSDDNFMRFQRTELVEFVISEGLAKSRSSD</sequence>
<dbReference type="InterPro" id="IPR027372">
    <property type="entry name" value="Phytase-like_dom"/>
</dbReference>
<dbReference type="OrthoDB" id="9798693at2"/>
<proteinExistence type="predicted"/>
<evidence type="ECO:0000313" key="3">
    <source>
        <dbReference type="EMBL" id="PYC47396.1"/>
    </source>
</evidence>
<evidence type="ECO:0000256" key="1">
    <source>
        <dbReference type="SAM" id="SignalP"/>
    </source>
</evidence>
<dbReference type="Proteomes" id="UP000248012">
    <property type="component" value="Unassembled WGS sequence"/>
</dbReference>
<dbReference type="InterPro" id="IPR011042">
    <property type="entry name" value="6-blade_b-propeller_TolB-like"/>
</dbReference>
<dbReference type="Pfam" id="PF13449">
    <property type="entry name" value="Phytase-like"/>
    <property type="match status" value="1"/>
</dbReference>
<dbReference type="Gene3D" id="2.120.10.30">
    <property type="entry name" value="TolB, C-terminal domain"/>
    <property type="match status" value="1"/>
</dbReference>